<organism evidence="3 4">
    <name type="scientific">Nocardioides exalbidus</name>
    <dbReference type="NCBI Taxonomy" id="402596"/>
    <lineage>
        <taxon>Bacteria</taxon>
        <taxon>Bacillati</taxon>
        <taxon>Actinomycetota</taxon>
        <taxon>Actinomycetes</taxon>
        <taxon>Propionibacteriales</taxon>
        <taxon>Nocardioidaceae</taxon>
        <taxon>Nocardioides</taxon>
    </lineage>
</organism>
<evidence type="ECO:0000313" key="3">
    <source>
        <dbReference type="EMBL" id="SEB51955.1"/>
    </source>
</evidence>
<dbReference type="Pfam" id="PF03703">
    <property type="entry name" value="bPH_2"/>
    <property type="match status" value="1"/>
</dbReference>
<feature type="transmembrane region" description="Helical" evidence="1">
    <location>
        <begin position="63"/>
        <end position="81"/>
    </location>
</feature>
<protein>
    <recommendedName>
        <fullName evidence="2">YdbS-like PH domain-containing protein</fullName>
    </recommendedName>
</protein>
<gene>
    <name evidence="3" type="ORF">SAMN04489844_0384</name>
</gene>
<keyword evidence="1" id="KW-0812">Transmembrane</keyword>
<dbReference type="InterPro" id="IPR005182">
    <property type="entry name" value="YdbS-like_PH"/>
</dbReference>
<keyword evidence="1" id="KW-0472">Membrane</keyword>
<keyword evidence="1" id="KW-1133">Transmembrane helix</keyword>
<dbReference type="STRING" id="402596.SAMN04489844_0384"/>
<feature type="transmembrane region" description="Helical" evidence="1">
    <location>
        <begin position="34"/>
        <end position="57"/>
    </location>
</feature>
<dbReference type="Proteomes" id="UP000198742">
    <property type="component" value="Unassembled WGS sequence"/>
</dbReference>
<dbReference type="OrthoDB" id="3730669at2"/>
<accession>A0A1H4K1F6</accession>
<reference evidence="4" key="1">
    <citation type="submission" date="2016-10" db="EMBL/GenBank/DDBJ databases">
        <authorList>
            <person name="Varghese N."/>
            <person name="Submissions S."/>
        </authorList>
    </citation>
    <scope>NUCLEOTIDE SEQUENCE [LARGE SCALE GENOMIC DNA]</scope>
    <source>
        <strain evidence="4">DSM 22017</strain>
    </source>
</reference>
<dbReference type="EMBL" id="FNRT01000002">
    <property type="protein sequence ID" value="SEB51955.1"/>
    <property type="molecule type" value="Genomic_DNA"/>
</dbReference>
<dbReference type="AlphaFoldDB" id="A0A1H4K1F6"/>
<name>A0A1H4K1F6_9ACTN</name>
<evidence type="ECO:0000313" key="4">
    <source>
        <dbReference type="Proteomes" id="UP000198742"/>
    </source>
</evidence>
<keyword evidence="4" id="KW-1185">Reference proteome</keyword>
<proteinExistence type="predicted"/>
<dbReference type="RefSeq" id="WP_090972198.1">
    <property type="nucleotide sequence ID" value="NZ_FNRT01000002.1"/>
</dbReference>
<evidence type="ECO:0000259" key="2">
    <source>
        <dbReference type="Pfam" id="PF03703"/>
    </source>
</evidence>
<feature type="domain" description="YdbS-like PH" evidence="2">
    <location>
        <begin position="88"/>
        <end position="164"/>
    </location>
</feature>
<dbReference type="PANTHER" id="PTHR34473">
    <property type="entry name" value="UPF0699 TRANSMEMBRANE PROTEIN YDBS"/>
    <property type="match status" value="1"/>
</dbReference>
<dbReference type="PANTHER" id="PTHR34473:SF3">
    <property type="entry name" value="TRANSMEMBRANE PROTEIN-RELATED"/>
    <property type="match status" value="1"/>
</dbReference>
<evidence type="ECO:0000256" key="1">
    <source>
        <dbReference type="SAM" id="Phobius"/>
    </source>
</evidence>
<sequence>MSDDGGTVDGGDSAERRAILREPAHQVSPRAVPFWTVSALLGDAVVVVAAAVAYFLVPDVPGWVGLLVLLLAVAAVAHVLLMPRIRFRVHRWEVTDTAVHTREGWIGRESRIAPISRVQTVDSRQGALMRLFGLASITVTTASAAGPITVSCLDDDTARQVVTQLTAITASTEGDAT</sequence>